<protein>
    <submittedName>
        <fullName evidence="1">Uncharacterized protein</fullName>
    </submittedName>
</protein>
<accession>A0ABR4CU59</accession>
<dbReference type="EMBL" id="JAZHXI010000004">
    <property type="protein sequence ID" value="KAL2072908.1"/>
    <property type="molecule type" value="Genomic_DNA"/>
</dbReference>
<sequence length="380" mass="42698">MSNYPAAVDPDGSIPDDPRDIIGLIEDHKRKFSTIKKKAKDLGPKFLAITNDISSRVLPAGYETMVKAGKTVRLARQHYTDQVGRIQRVEAAVENHKQELTRLIAADDDGDQPTITIPHNIPSPTIVSEAMTILLLSNGSLDPLRMDAPSKQALFNKEYENAKKLVDEKHHIIAERDDTIQKNERTIAGKQKTIDEKETTIRLRDGTISNRWTTIKPLNAIIASGNVEKAQRDRTIQQLEEYCSSVELERDHGKPLAEETQRERDTILAQTDVTISTQTFTISGLEEARVQLCKSLENTIDESFKFSTIYPAPSFNHLASILAHPTIYQVSDTPYSPWRFDLYTDTYEDVVVLSIVTTRPVALGLYGLVSSGVLRNHFKF</sequence>
<reference evidence="1 2" key="1">
    <citation type="journal article" date="2024" name="Commun. Biol.">
        <title>Comparative genomic analysis of thermophilic fungi reveals convergent evolutionary adaptations and gene losses.</title>
        <authorList>
            <person name="Steindorff A.S."/>
            <person name="Aguilar-Pontes M.V."/>
            <person name="Robinson A.J."/>
            <person name="Andreopoulos B."/>
            <person name="LaButti K."/>
            <person name="Kuo A."/>
            <person name="Mondo S."/>
            <person name="Riley R."/>
            <person name="Otillar R."/>
            <person name="Haridas S."/>
            <person name="Lipzen A."/>
            <person name="Grimwood J."/>
            <person name="Schmutz J."/>
            <person name="Clum A."/>
            <person name="Reid I.D."/>
            <person name="Moisan M.C."/>
            <person name="Butler G."/>
            <person name="Nguyen T.T.M."/>
            <person name="Dewar K."/>
            <person name="Conant G."/>
            <person name="Drula E."/>
            <person name="Henrissat B."/>
            <person name="Hansel C."/>
            <person name="Singer S."/>
            <person name="Hutchinson M.I."/>
            <person name="de Vries R.P."/>
            <person name="Natvig D.O."/>
            <person name="Powell A.J."/>
            <person name="Tsang A."/>
            <person name="Grigoriev I.V."/>
        </authorList>
    </citation>
    <scope>NUCLEOTIDE SEQUENCE [LARGE SCALE GENOMIC DNA]</scope>
    <source>
        <strain evidence="1 2">CBS 494.80</strain>
    </source>
</reference>
<keyword evidence="2" id="KW-1185">Reference proteome</keyword>
<name>A0ABR4CU59_9HELO</name>
<organism evidence="1 2">
    <name type="scientific">Oculimacula yallundae</name>
    <dbReference type="NCBI Taxonomy" id="86028"/>
    <lineage>
        <taxon>Eukaryota</taxon>
        <taxon>Fungi</taxon>
        <taxon>Dikarya</taxon>
        <taxon>Ascomycota</taxon>
        <taxon>Pezizomycotina</taxon>
        <taxon>Leotiomycetes</taxon>
        <taxon>Helotiales</taxon>
        <taxon>Ploettnerulaceae</taxon>
        <taxon>Oculimacula</taxon>
    </lineage>
</organism>
<proteinExistence type="predicted"/>
<evidence type="ECO:0000313" key="2">
    <source>
        <dbReference type="Proteomes" id="UP001595075"/>
    </source>
</evidence>
<comment type="caution">
    <text evidence="1">The sequence shown here is derived from an EMBL/GenBank/DDBJ whole genome shotgun (WGS) entry which is preliminary data.</text>
</comment>
<evidence type="ECO:0000313" key="1">
    <source>
        <dbReference type="EMBL" id="KAL2072908.1"/>
    </source>
</evidence>
<dbReference type="Proteomes" id="UP001595075">
    <property type="component" value="Unassembled WGS sequence"/>
</dbReference>
<gene>
    <name evidence="1" type="ORF">VTL71DRAFT_12251</name>
</gene>